<dbReference type="EMBL" id="JAHXZJ010000001">
    <property type="protein sequence ID" value="KAH0567098.1"/>
    <property type="molecule type" value="Genomic_DNA"/>
</dbReference>
<dbReference type="AlphaFoldDB" id="A0AAV7J5U4"/>
<keyword evidence="3" id="KW-1185">Reference proteome</keyword>
<evidence type="ECO:0000313" key="2">
    <source>
        <dbReference type="EMBL" id="KAH0567098.1"/>
    </source>
</evidence>
<evidence type="ECO:0000256" key="1">
    <source>
        <dbReference type="SAM" id="MobiDB-lite"/>
    </source>
</evidence>
<protein>
    <submittedName>
        <fullName evidence="2">Uncharacterized protein</fullName>
    </submittedName>
</protein>
<accession>A0AAV7J5U4</accession>
<reference evidence="2 3" key="1">
    <citation type="journal article" date="2021" name="J. Hered.">
        <title>A chromosome-level genome assembly of the parasitoid wasp, Cotesia glomerata (Hymenoptera: Braconidae).</title>
        <authorList>
            <person name="Pinto B.J."/>
            <person name="Weis J.J."/>
            <person name="Gamble T."/>
            <person name="Ode P.J."/>
            <person name="Paul R."/>
            <person name="Zaspel J.M."/>
        </authorList>
    </citation>
    <scope>NUCLEOTIDE SEQUENCE [LARGE SCALE GENOMIC DNA]</scope>
    <source>
        <strain evidence="2">CgM1</strain>
    </source>
</reference>
<name>A0AAV7J5U4_COTGL</name>
<feature type="compositionally biased region" description="Acidic residues" evidence="1">
    <location>
        <begin position="1"/>
        <end position="12"/>
    </location>
</feature>
<proteinExistence type="predicted"/>
<sequence length="239" mass="26422">MSENNNFDDEIIDVSSDPVPSTSMSINEESLYYPVNEKIKTGFGRMIRPSLPNIGNHLKRLMRFKSQREVNSTADNERSEVVEVMEVEDQDEDEDEHLNVGVGTEPETAIYNQTVATDLNDSFQSSNLASGFTIDDLPAESDLTISTLYYPNEVNPLMISQSLNTSSHVVYDMTLANIINEEGAIVARNPLEFAATLDIFAGDESSHRIAHEPRRVPLIVSNNNNHVSSLNVGNSLSSG</sequence>
<feature type="region of interest" description="Disordered" evidence="1">
    <location>
        <begin position="1"/>
        <end position="23"/>
    </location>
</feature>
<dbReference type="Proteomes" id="UP000826195">
    <property type="component" value="Unassembled WGS sequence"/>
</dbReference>
<comment type="caution">
    <text evidence="2">The sequence shown here is derived from an EMBL/GenBank/DDBJ whole genome shotgun (WGS) entry which is preliminary data.</text>
</comment>
<evidence type="ECO:0000313" key="3">
    <source>
        <dbReference type="Proteomes" id="UP000826195"/>
    </source>
</evidence>
<organism evidence="2 3">
    <name type="scientific">Cotesia glomerata</name>
    <name type="common">Lepidopteran parasitic wasp</name>
    <name type="synonym">Apanteles glomeratus</name>
    <dbReference type="NCBI Taxonomy" id="32391"/>
    <lineage>
        <taxon>Eukaryota</taxon>
        <taxon>Metazoa</taxon>
        <taxon>Ecdysozoa</taxon>
        <taxon>Arthropoda</taxon>
        <taxon>Hexapoda</taxon>
        <taxon>Insecta</taxon>
        <taxon>Pterygota</taxon>
        <taxon>Neoptera</taxon>
        <taxon>Endopterygota</taxon>
        <taxon>Hymenoptera</taxon>
        <taxon>Apocrita</taxon>
        <taxon>Ichneumonoidea</taxon>
        <taxon>Braconidae</taxon>
        <taxon>Microgastrinae</taxon>
        <taxon>Cotesia</taxon>
    </lineage>
</organism>
<gene>
    <name evidence="2" type="ORF">KQX54_006662</name>
</gene>